<accession>A0A9K3J1A9</accession>
<evidence type="ECO:0000256" key="1">
    <source>
        <dbReference type="SAM" id="MobiDB-lite"/>
    </source>
</evidence>
<gene>
    <name evidence="2" type="ORF">HanXRQr2_Chr05g0229221</name>
</gene>
<comment type="caution">
    <text evidence="2">The sequence shown here is derived from an EMBL/GenBank/DDBJ whole genome shotgun (WGS) entry which is preliminary data.</text>
</comment>
<evidence type="ECO:0000313" key="3">
    <source>
        <dbReference type="Proteomes" id="UP000215914"/>
    </source>
</evidence>
<keyword evidence="3" id="KW-1185">Reference proteome</keyword>
<proteinExistence type="predicted"/>
<dbReference type="EMBL" id="MNCJ02000320">
    <property type="protein sequence ID" value="KAF5807054.1"/>
    <property type="molecule type" value="Genomic_DNA"/>
</dbReference>
<reference evidence="2" key="1">
    <citation type="journal article" date="2017" name="Nature">
        <title>The sunflower genome provides insights into oil metabolism, flowering and Asterid evolution.</title>
        <authorList>
            <person name="Badouin H."/>
            <person name="Gouzy J."/>
            <person name="Grassa C.J."/>
            <person name="Murat F."/>
            <person name="Staton S.E."/>
            <person name="Cottret L."/>
            <person name="Lelandais-Briere C."/>
            <person name="Owens G.L."/>
            <person name="Carrere S."/>
            <person name="Mayjonade B."/>
            <person name="Legrand L."/>
            <person name="Gill N."/>
            <person name="Kane N.C."/>
            <person name="Bowers J.E."/>
            <person name="Hubner S."/>
            <person name="Bellec A."/>
            <person name="Berard A."/>
            <person name="Berges H."/>
            <person name="Blanchet N."/>
            <person name="Boniface M.C."/>
            <person name="Brunel D."/>
            <person name="Catrice O."/>
            <person name="Chaidir N."/>
            <person name="Claudel C."/>
            <person name="Donnadieu C."/>
            <person name="Faraut T."/>
            <person name="Fievet G."/>
            <person name="Helmstetter N."/>
            <person name="King M."/>
            <person name="Knapp S.J."/>
            <person name="Lai Z."/>
            <person name="Le Paslier M.C."/>
            <person name="Lippi Y."/>
            <person name="Lorenzon L."/>
            <person name="Mandel J.R."/>
            <person name="Marage G."/>
            <person name="Marchand G."/>
            <person name="Marquand E."/>
            <person name="Bret-Mestries E."/>
            <person name="Morien E."/>
            <person name="Nambeesan S."/>
            <person name="Nguyen T."/>
            <person name="Pegot-Espagnet P."/>
            <person name="Pouilly N."/>
            <person name="Raftis F."/>
            <person name="Sallet E."/>
            <person name="Schiex T."/>
            <person name="Thomas J."/>
            <person name="Vandecasteele C."/>
            <person name="Vares D."/>
            <person name="Vear F."/>
            <person name="Vautrin S."/>
            <person name="Crespi M."/>
            <person name="Mangin B."/>
            <person name="Burke J.M."/>
            <person name="Salse J."/>
            <person name="Munos S."/>
            <person name="Vincourt P."/>
            <person name="Rieseberg L.H."/>
            <person name="Langlade N.B."/>
        </authorList>
    </citation>
    <scope>NUCLEOTIDE SEQUENCE</scope>
    <source>
        <tissue evidence="2">Leaves</tissue>
    </source>
</reference>
<protein>
    <submittedName>
        <fullName evidence="2">Uncharacterized protein</fullName>
    </submittedName>
</protein>
<feature type="compositionally biased region" description="Polar residues" evidence="1">
    <location>
        <begin position="1"/>
        <end position="10"/>
    </location>
</feature>
<dbReference type="AlphaFoldDB" id="A0A9K3J1A9"/>
<dbReference type="Gramene" id="mRNA:HanXRQr2_Chr05g0229221">
    <property type="protein sequence ID" value="CDS:HanXRQr2_Chr05g0229221.1"/>
    <property type="gene ID" value="HanXRQr2_Chr05g0229221"/>
</dbReference>
<reference evidence="2" key="2">
    <citation type="submission" date="2020-06" db="EMBL/GenBank/DDBJ databases">
        <title>Helianthus annuus Genome sequencing and assembly Release 2.</title>
        <authorList>
            <person name="Gouzy J."/>
            <person name="Langlade N."/>
            <person name="Munos S."/>
        </authorList>
    </citation>
    <scope>NUCLEOTIDE SEQUENCE</scope>
    <source>
        <tissue evidence="2">Leaves</tissue>
    </source>
</reference>
<dbReference type="Proteomes" id="UP000215914">
    <property type="component" value="Unassembled WGS sequence"/>
</dbReference>
<organism evidence="2 3">
    <name type="scientific">Helianthus annuus</name>
    <name type="common">Common sunflower</name>
    <dbReference type="NCBI Taxonomy" id="4232"/>
    <lineage>
        <taxon>Eukaryota</taxon>
        <taxon>Viridiplantae</taxon>
        <taxon>Streptophyta</taxon>
        <taxon>Embryophyta</taxon>
        <taxon>Tracheophyta</taxon>
        <taxon>Spermatophyta</taxon>
        <taxon>Magnoliopsida</taxon>
        <taxon>eudicotyledons</taxon>
        <taxon>Gunneridae</taxon>
        <taxon>Pentapetalae</taxon>
        <taxon>asterids</taxon>
        <taxon>campanulids</taxon>
        <taxon>Asterales</taxon>
        <taxon>Asteraceae</taxon>
        <taxon>Asteroideae</taxon>
        <taxon>Heliantheae alliance</taxon>
        <taxon>Heliantheae</taxon>
        <taxon>Helianthus</taxon>
    </lineage>
</organism>
<feature type="region of interest" description="Disordered" evidence="1">
    <location>
        <begin position="1"/>
        <end position="20"/>
    </location>
</feature>
<evidence type="ECO:0000313" key="2">
    <source>
        <dbReference type="EMBL" id="KAF5807054.1"/>
    </source>
</evidence>
<name>A0A9K3J1A9_HELAN</name>
<sequence length="56" mass="6497">MSNSTETRQSFPLIGTTTKHKEFLHSPTTFRTHHLIRHPATNPRKNKSGTVLRRML</sequence>